<protein>
    <submittedName>
        <fullName evidence="2">Glycosyltransferase</fullName>
        <ecNumber evidence="2">2.4.-.-</ecNumber>
    </submittedName>
</protein>
<feature type="domain" description="Spore protein YkvP/CgeB glycosyl transferase-like" evidence="1">
    <location>
        <begin position="228"/>
        <end position="374"/>
    </location>
</feature>
<evidence type="ECO:0000259" key="1">
    <source>
        <dbReference type="Pfam" id="PF13524"/>
    </source>
</evidence>
<accession>A0ABT4GE88</accession>
<proteinExistence type="predicted"/>
<evidence type="ECO:0000313" key="3">
    <source>
        <dbReference type="Proteomes" id="UP001527099"/>
    </source>
</evidence>
<dbReference type="EC" id="2.4.-.-" evidence="2"/>
<dbReference type="EMBL" id="JAMDMX010000046">
    <property type="protein sequence ID" value="MCY9694383.1"/>
    <property type="molecule type" value="Genomic_DNA"/>
</dbReference>
<keyword evidence="3" id="KW-1185">Reference proteome</keyword>
<dbReference type="Proteomes" id="UP001527099">
    <property type="component" value="Unassembled WGS sequence"/>
</dbReference>
<evidence type="ECO:0000313" key="2">
    <source>
        <dbReference type="EMBL" id="MCY9694383.1"/>
    </source>
</evidence>
<keyword evidence="2" id="KW-0328">Glycosyltransferase</keyword>
<dbReference type="GO" id="GO:0016757">
    <property type="term" value="F:glycosyltransferase activity"/>
    <property type="evidence" value="ECO:0007669"/>
    <property type="project" value="UniProtKB-KW"/>
</dbReference>
<name>A0ABT4GE88_9BACL</name>
<dbReference type="InterPro" id="IPR055259">
    <property type="entry name" value="YkvP/CgeB_Glyco_trans-like"/>
</dbReference>
<comment type="caution">
    <text evidence="2">The sequence shown here is derived from an EMBL/GenBank/DDBJ whole genome shotgun (WGS) entry which is preliminary data.</text>
</comment>
<reference evidence="2 3" key="1">
    <citation type="submission" date="2022-05" db="EMBL/GenBank/DDBJ databases">
        <title>Genome Sequencing of Bee-Associated Microbes.</title>
        <authorList>
            <person name="Dunlap C."/>
        </authorList>
    </citation>
    <scope>NUCLEOTIDE SEQUENCE [LARGE SCALE GENOMIC DNA]</scope>
    <source>
        <strain evidence="2 3">NRRL B-14421</strain>
    </source>
</reference>
<organism evidence="2 3">
    <name type="scientific">Paenibacillus alginolyticus</name>
    <dbReference type="NCBI Taxonomy" id="59839"/>
    <lineage>
        <taxon>Bacteria</taxon>
        <taxon>Bacillati</taxon>
        <taxon>Bacillota</taxon>
        <taxon>Bacilli</taxon>
        <taxon>Bacillales</taxon>
        <taxon>Paenibacillaceae</taxon>
        <taxon>Paenibacillus</taxon>
    </lineage>
</organism>
<dbReference type="RefSeq" id="WP_268616087.1">
    <property type="nucleotide sequence ID" value="NZ_JAMDMX010000046.1"/>
</dbReference>
<keyword evidence="2" id="KW-0808">Transferase</keyword>
<dbReference type="Pfam" id="PF13524">
    <property type="entry name" value="Glyco_trans_1_2"/>
    <property type="match status" value="1"/>
</dbReference>
<gene>
    <name evidence="2" type="ORF">M5X19_15935</name>
</gene>
<sequence>MAEVKKSSSSRRGKKDGYEAGYFNGVRLGQCEAIIQKAIRDRIPNPIWDVRVLYVTSGKGFPYEPLDHAIIRSLRPLVRELIIGNCDNDAIRIGKPEANLETLAAVYHPDLMIILDGMNISLDVVDRIRSTGIRTAIWLTDDPYYTDYTASYAIHYDFMFTLEVNCVSLYKEMGCPQVHYLPLAFQPDLFRPKPIPHGMDRDISFIGSAYWNRVAMFDRLAPYLSNKRIFISGIWWERLEHYKLLAPQIQLNTWMQPEQTANAYNGAKIVINMHRAYDDQEYNNNSRRILGASPNPRTFEISGCGVLQLTDVRDDLVNFYTPDYEIVTYTSPEDLVEKMEYYLIHEEERKQIALRGLYRTMRDHTYANRLSSMLAIVFGQQG</sequence>